<evidence type="ECO:0000256" key="2">
    <source>
        <dbReference type="SAM" id="Phobius"/>
    </source>
</evidence>
<gene>
    <name evidence="3" type="ORF">I6N96_10940</name>
</gene>
<keyword evidence="2" id="KW-0812">Transmembrane</keyword>
<dbReference type="PROSITE" id="PS51257">
    <property type="entry name" value="PROKAR_LIPOPROTEIN"/>
    <property type="match status" value="1"/>
</dbReference>
<proteinExistence type="predicted"/>
<dbReference type="RefSeq" id="WP_209557582.1">
    <property type="nucleotide sequence ID" value="NZ_JAEDXU010000005.1"/>
</dbReference>
<evidence type="ECO:0000313" key="4">
    <source>
        <dbReference type="Proteomes" id="UP000673375"/>
    </source>
</evidence>
<dbReference type="Proteomes" id="UP000673375">
    <property type="component" value="Unassembled WGS sequence"/>
</dbReference>
<feature type="transmembrane region" description="Helical" evidence="2">
    <location>
        <begin position="7"/>
        <end position="26"/>
    </location>
</feature>
<dbReference type="InterPro" id="IPR037873">
    <property type="entry name" value="BamE-like"/>
</dbReference>
<evidence type="ECO:0000313" key="3">
    <source>
        <dbReference type="EMBL" id="MBP1046782.1"/>
    </source>
</evidence>
<dbReference type="Gene3D" id="3.30.1450.10">
    <property type="match status" value="1"/>
</dbReference>
<comment type="caution">
    <text evidence="3">The sequence shown here is derived from an EMBL/GenBank/DDBJ whole genome shotgun (WGS) entry which is preliminary data.</text>
</comment>
<evidence type="ECO:0008006" key="5">
    <source>
        <dbReference type="Google" id="ProtNLM"/>
    </source>
</evidence>
<reference evidence="3 4" key="1">
    <citation type="submission" date="2020-12" db="EMBL/GenBank/DDBJ databases">
        <title>Vagococcus allomyrinae sp. nov. and Enterococcus lavae sp. nov., isolated from the larvae of Allomyrina dichotoma.</title>
        <authorList>
            <person name="Lee S.D."/>
        </authorList>
    </citation>
    <scope>NUCLEOTIDE SEQUENCE [LARGE SCALE GENOMIC DNA]</scope>
    <source>
        <strain evidence="3 4">BWM-S5</strain>
    </source>
</reference>
<sequence>MKKRKTGFLIILLGFIIIGGCAYLLLGRNSYESFVDIIKEMDVSAEREQENIKKLEAFSKENDYDFTAVNESGTTKVMVVSKDHLQNFLYSVDEQRLWFKIMAQSDQAVPEKEKLEKVTVGDSFDKVIEELGDPNGMSKDKDNLTILSWENDTERVEVLFKENQVTEIREN</sequence>
<protein>
    <recommendedName>
        <fullName evidence="5">DUF5590 domain-containing protein</fullName>
    </recommendedName>
</protein>
<name>A0ABS4CKH6_9ENTE</name>
<keyword evidence="2" id="KW-0472">Membrane</keyword>
<dbReference type="EMBL" id="JAEDXU010000005">
    <property type="protein sequence ID" value="MBP1046782.1"/>
    <property type="molecule type" value="Genomic_DNA"/>
</dbReference>
<accession>A0ABS4CKH6</accession>
<keyword evidence="4" id="KW-1185">Reference proteome</keyword>
<organism evidence="3 4">
    <name type="scientific">Enterococcus larvae</name>
    <dbReference type="NCBI Taxonomy" id="2794352"/>
    <lineage>
        <taxon>Bacteria</taxon>
        <taxon>Bacillati</taxon>
        <taxon>Bacillota</taxon>
        <taxon>Bacilli</taxon>
        <taxon>Lactobacillales</taxon>
        <taxon>Enterococcaceae</taxon>
        <taxon>Enterococcus</taxon>
    </lineage>
</organism>
<keyword evidence="1" id="KW-0732">Signal</keyword>
<evidence type="ECO:0000256" key="1">
    <source>
        <dbReference type="ARBA" id="ARBA00022729"/>
    </source>
</evidence>
<keyword evidence="2" id="KW-1133">Transmembrane helix</keyword>